<evidence type="ECO:0008006" key="3">
    <source>
        <dbReference type="Google" id="ProtNLM"/>
    </source>
</evidence>
<dbReference type="Pfam" id="PF09898">
    <property type="entry name" value="DUF2125"/>
    <property type="match status" value="1"/>
</dbReference>
<organism evidence="1 2">
    <name type="scientific">Rhodovulum adriaticum</name>
    <name type="common">Rhodopseudomonas adriatica</name>
    <dbReference type="NCBI Taxonomy" id="35804"/>
    <lineage>
        <taxon>Bacteria</taxon>
        <taxon>Pseudomonadati</taxon>
        <taxon>Pseudomonadota</taxon>
        <taxon>Alphaproteobacteria</taxon>
        <taxon>Rhodobacterales</taxon>
        <taxon>Paracoccaceae</taxon>
        <taxon>Rhodovulum</taxon>
    </lineage>
</organism>
<dbReference type="EMBL" id="SLXL01000007">
    <property type="protein sequence ID" value="TCP22281.1"/>
    <property type="molecule type" value="Genomic_DNA"/>
</dbReference>
<keyword evidence="2" id="KW-1185">Reference proteome</keyword>
<reference evidence="1 2" key="1">
    <citation type="submission" date="2019-03" db="EMBL/GenBank/DDBJ databases">
        <title>Genomic Encyclopedia of Type Strains, Phase IV (KMG-IV): sequencing the most valuable type-strain genomes for metagenomic binning, comparative biology and taxonomic classification.</title>
        <authorList>
            <person name="Goeker M."/>
        </authorList>
    </citation>
    <scope>NUCLEOTIDE SEQUENCE [LARGE SCALE GENOMIC DNA]</scope>
    <source>
        <strain evidence="1 2">DSM 2781</strain>
    </source>
</reference>
<evidence type="ECO:0000313" key="2">
    <source>
        <dbReference type="Proteomes" id="UP000295733"/>
    </source>
</evidence>
<gene>
    <name evidence="1" type="ORF">EV656_10790</name>
</gene>
<accession>A0A4R2NL88</accession>
<name>A0A4R2NL88_RHOAD</name>
<evidence type="ECO:0000313" key="1">
    <source>
        <dbReference type="EMBL" id="TCP22281.1"/>
    </source>
</evidence>
<dbReference type="InterPro" id="IPR018666">
    <property type="entry name" value="DUF2125"/>
</dbReference>
<dbReference type="RefSeq" id="WP_132603608.1">
    <property type="nucleotide sequence ID" value="NZ_NRRP01000007.1"/>
</dbReference>
<dbReference type="Proteomes" id="UP000295733">
    <property type="component" value="Unassembled WGS sequence"/>
</dbReference>
<sequence>MRVLLGLVTLLAVIWAGYWALAARGLETGLSRWVEARRAEGWAADYAGLAVTGFPARFDTAFTGLSLADPETGLAWSAPHFAFTAASHRPQAITAIWPPSQQIATPREKIAVNAALMQGRLEFRPGPALALIGADYRFEDLRLTSTAGWMAAAGRADLTSAAVEGQADVQMIDLQAQAMRPPARLLARLDRAGVLPDVFDRLAMRATLSFDAPWDRRAVEDRRPQITRLDLDSLDAKWGDLELRAAGTLEVDAQGLPQGTLTLRATNWREMVEIARASGQLPAGVADNLTRALAFLAGRSGRPETLDIPLRFAGGSTWLGPVPVGPAPDFTIR</sequence>
<dbReference type="OrthoDB" id="7625707at2"/>
<proteinExistence type="predicted"/>
<dbReference type="AlphaFoldDB" id="A0A4R2NL88"/>
<protein>
    <recommendedName>
        <fullName evidence="3">DUF2125 domain-containing protein</fullName>
    </recommendedName>
</protein>
<comment type="caution">
    <text evidence="1">The sequence shown here is derived from an EMBL/GenBank/DDBJ whole genome shotgun (WGS) entry which is preliminary data.</text>
</comment>